<evidence type="ECO:0000256" key="6">
    <source>
        <dbReference type="SAM" id="MobiDB-lite"/>
    </source>
</evidence>
<dbReference type="RefSeq" id="XP_070918835.1">
    <property type="nucleotide sequence ID" value="XM_071062734.1"/>
</dbReference>
<feature type="compositionally biased region" description="Polar residues" evidence="6">
    <location>
        <begin position="285"/>
        <end position="303"/>
    </location>
</feature>
<dbReference type="EMBL" id="BAAFSV010000004">
    <property type="protein sequence ID" value="GAB1317104.1"/>
    <property type="molecule type" value="Genomic_DNA"/>
</dbReference>
<dbReference type="InterPro" id="IPR052337">
    <property type="entry name" value="SAT4-like"/>
</dbReference>
<evidence type="ECO:0000256" key="3">
    <source>
        <dbReference type="ARBA" id="ARBA00022989"/>
    </source>
</evidence>
<keyword evidence="3 7" id="KW-1133">Transmembrane helix</keyword>
<dbReference type="PANTHER" id="PTHR33048">
    <property type="entry name" value="PTH11-LIKE INTEGRAL MEMBRANE PROTEIN (AFU_ORTHOLOGUE AFUA_5G11245)"/>
    <property type="match status" value="1"/>
</dbReference>
<dbReference type="Pfam" id="PF20684">
    <property type="entry name" value="Fung_rhodopsin"/>
    <property type="match status" value="1"/>
</dbReference>
<evidence type="ECO:0000259" key="8">
    <source>
        <dbReference type="Pfam" id="PF20684"/>
    </source>
</evidence>
<dbReference type="InterPro" id="IPR049326">
    <property type="entry name" value="Rhodopsin_dom_fungi"/>
</dbReference>
<evidence type="ECO:0000256" key="4">
    <source>
        <dbReference type="ARBA" id="ARBA00023136"/>
    </source>
</evidence>
<proteinExistence type="inferred from homology"/>
<evidence type="ECO:0000313" key="10">
    <source>
        <dbReference type="Proteomes" id="UP001628179"/>
    </source>
</evidence>
<organism evidence="9 10">
    <name type="scientific">Madurella fahalii</name>
    <dbReference type="NCBI Taxonomy" id="1157608"/>
    <lineage>
        <taxon>Eukaryota</taxon>
        <taxon>Fungi</taxon>
        <taxon>Dikarya</taxon>
        <taxon>Ascomycota</taxon>
        <taxon>Pezizomycotina</taxon>
        <taxon>Sordariomycetes</taxon>
        <taxon>Sordariomycetidae</taxon>
        <taxon>Sordariales</taxon>
        <taxon>Sordariales incertae sedis</taxon>
        <taxon>Madurella</taxon>
    </lineage>
</organism>
<dbReference type="Proteomes" id="UP001628179">
    <property type="component" value="Unassembled WGS sequence"/>
</dbReference>
<comment type="similarity">
    <text evidence="5">Belongs to the SAT4 family.</text>
</comment>
<keyword evidence="4 7" id="KW-0472">Membrane</keyword>
<feature type="domain" description="Rhodopsin" evidence="8">
    <location>
        <begin position="28"/>
        <end position="264"/>
    </location>
</feature>
<keyword evidence="2 7" id="KW-0812">Transmembrane</keyword>
<reference evidence="9 10" key="1">
    <citation type="submission" date="2024-09" db="EMBL/GenBank/DDBJ databases">
        <title>Itraconazole resistance in Madurella fahalii resulting from another homologue of gene encoding cytochrome P450 14-alpha sterol demethylase (CYP51).</title>
        <authorList>
            <person name="Yoshioka I."/>
            <person name="Fahal A.H."/>
            <person name="Kaneko S."/>
            <person name="Yaguchi T."/>
        </authorList>
    </citation>
    <scope>NUCLEOTIDE SEQUENCE [LARGE SCALE GENOMIC DNA]</scope>
    <source>
        <strain evidence="9 10">IFM 68171</strain>
    </source>
</reference>
<feature type="transmembrane region" description="Helical" evidence="7">
    <location>
        <begin position="171"/>
        <end position="191"/>
    </location>
</feature>
<feature type="transmembrane region" description="Helical" evidence="7">
    <location>
        <begin position="44"/>
        <end position="63"/>
    </location>
</feature>
<evidence type="ECO:0000256" key="7">
    <source>
        <dbReference type="SAM" id="Phobius"/>
    </source>
</evidence>
<evidence type="ECO:0000313" key="9">
    <source>
        <dbReference type="EMBL" id="GAB1317104.1"/>
    </source>
</evidence>
<feature type="transmembrane region" description="Helical" evidence="7">
    <location>
        <begin position="121"/>
        <end position="143"/>
    </location>
</feature>
<keyword evidence="10" id="KW-1185">Reference proteome</keyword>
<feature type="transmembrane region" description="Helical" evidence="7">
    <location>
        <begin position="203"/>
        <end position="221"/>
    </location>
</feature>
<gene>
    <name evidence="9" type="ORF">MFIFM68171_07314</name>
</gene>
<name>A0ABQ0GH86_9PEZI</name>
<evidence type="ECO:0000256" key="2">
    <source>
        <dbReference type="ARBA" id="ARBA00022692"/>
    </source>
</evidence>
<accession>A0ABQ0GH86</accession>
<evidence type="ECO:0000256" key="1">
    <source>
        <dbReference type="ARBA" id="ARBA00004141"/>
    </source>
</evidence>
<comment type="subcellular location">
    <subcellularLocation>
        <location evidence="1">Membrane</location>
        <topology evidence="1">Multi-pass membrane protein</topology>
    </subcellularLocation>
</comment>
<protein>
    <recommendedName>
        <fullName evidence="8">Rhodopsin domain-containing protein</fullName>
    </recommendedName>
</protein>
<dbReference type="GeneID" id="98178057"/>
<feature type="transmembrane region" description="Helical" evidence="7">
    <location>
        <begin position="13"/>
        <end position="32"/>
    </location>
</feature>
<evidence type="ECO:0000256" key="5">
    <source>
        <dbReference type="ARBA" id="ARBA00038359"/>
    </source>
</evidence>
<feature type="region of interest" description="Disordered" evidence="6">
    <location>
        <begin position="275"/>
        <end position="303"/>
    </location>
</feature>
<sequence length="303" mass="33465">MASIDDHGPRLNITIWSLTGAATLFLGLRIYCKVWRGRPVRWDDCVLVASWLALAASCSLLSVNTTIGYGRHNADIPSENFNYVLLVSYVAGFFSILAACWSKISFAITLLRVVTNHRIKLLLWFIIVSVNLVLGANATIQFAQCWPPPRLWNPEGTGSCWPRFVVIRYNIFVAAYSGFMDIALALLPWMIVWNAAISMNEKLSALFAMSMGVFAGITSFLKILHLDAIGSNDMIDSVNLLIYGTAESAVTIIAVSIPILRALVYTSSSPPKPRFYQGSYDEYHSTGNHSPPRSAGQNQPPRS</sequence>
<dbReference type="PANTHER" id="PTHR33048:SF42">
    <property type="entry name" value="INTEGRAL MEMBRANE PROTEIN"/>
    <property type="match status" value="1"/>
</dbReference>
<comment type="caution">
    <text evidence="9">The sequence shown here is derived from an EMBL/GenBank/DDBJ whole genome shotgun (WGS) entry which is preliminary data.</text>
</comment>
<feature type="transmembrane region" description="Helical" evidence="7">
    <location>
        <begin position="83"/>
        <end position="101"/>
    </location>
</feature>
<feature type="transmembrane region" description="Helical" evidence="7">
    <location>
        <begin position="241"/>
        <end position="264"/>
    </location>
</feature>